<feature type="binding site" evidence="10">
    <location>
        <position position="171"/>
    </location>
    <ligand>
        <name>Mn(2+)</name>
        <dbReference type="ChEBI" id="CHEBI:29035"/>
    </ligand>
</feature>
<dbReference type="PANTHER" id="PTHR32092">
    <property type="entry name" value="6-PHOSPHO-BETA-GLUCOSIDASE-RELATED"/>
    <property type="match status" value="1"/>
</dbReference>
<accession>A0A402BEB6</accession>
<keyword evidence="14" id="KW-1185">Reference proteome</keyword>
<dbReference type="Gene3D" id="3.90.1820.10">
    <property type="entry name" value="AglA-like glucosidase"/>
    <property type="match status" value="1"/>
</dbReference>
<dbReference type="RefSeq" id="WP_126629889.1">
    <property type="nucleotide sequence ID" value="NZ_BIFT01000002.1"/>
</dbReference>
<feature type="binding site" evidence="9">
    <location>
        <position position="149"/>
    </location>
    <ligand>
        <name>substrate</name>
    </ligand>
</feature>
<dbReference type="PRINTS" id="PR00732">
    <property type="entry name" value="GLHYDRLASE4"/>
</dbReference>
<evidence type="ECO:0000259" key="12">
    <source>
        <dbReference type="Pfam" id="PF11975"/>
    </source>
</evidence>
<dbReference type="PANTHER" id="PTHR32092:SF4">
    <property type="entry name" value="ALPHA-GLUCOSIDASE"/>
    <property type="match status" value="1"/>
</dbReference>
<dbReference type="InterPro" id="IPR015955">
    <property type="entry name" value="Lactate_DH/Glyco_Ohase_4_C"/>
</dbReference>
<reference evidence="14" key="1">
    <citation type="submission" date="2018-12" db="EMBL/GenBank/DDBJ databases">
        <title>Tengunoibacter tsumagoiensis gen. nov., sp. nov., Dictyobacter kobayashii sp. nov., D. alpinus sp. nov., and D. joshuensis sp. nov. and description of Dictyobacteraceae fam. nov. within the order Ktedonobacterales isolated from Tengu-no-mugimeshi.</title>
        <authorList>
            <person name="Wang C.M."/>
            <person name="Zheng Y."/>
            <person name="Sakai Y."/>
            <person name="Toyoda A."/>
            <person name="Minakuchi Y."/>
            <person name="Abe K."/>
            <person name="Yokota A."/>
            <person name="Yabe S."/>
        </authorList>
    </citation>
    <scope>NUCLEOTIDE SEQUENCE [LARGE SCALE GENOMIC DNA]</scope>
    <source>
        <strain evidence="14">Uno16</strain>
    </source>
</reference>
<evidence type="ECO:0000256" key="2">
    <source>
        <dbReference type="ARBA" id="ARBA00010141"/>
    </source>
</evidence>
<proteinExistence type="inferred from homology"/>
<dbReference type="InterPro" id="IPR022616">
    <property type="entry name" value="Glyco_hydro_4_C"/>
</dbReference>
<comment type="cofactor">
    <cofactor evidence="1">
        <name>Mn(2+)</name>
        <dbReference type="ChEBI" id="CHEBI:29035"/>
    </cofactor>
</comment>
<comment type="cofactor">
    <cofactor evidence="11">
        <name>NAD(+)</name>
        <dbReference type="ChEBI" id="CHEBI:57540"/>
    </cofactor>
    <text evidence="11">Binds 1 NAD(+) per subunit.</text>
</comment>
<keyword evidence="3 10" id="KW-0479">Metal-binding</keyword>
<dbReference type="EMBL" id="BIFT01000002">
    <property type="protein sequence ID" value="GCE29669.1"/>
    <property type="molecule type" value="Genomic_DNA"/>
</dbReference>
<evidence type="ECO:0000256" key="4">
    <source>
        <dbReference type="ARBA" id="ARBA00022801"/>
    </source>
</evidence>
<evidence type="ECO:0000313" key="14">
    <source>
        <dbReference type="Proteomes" id="UP000287171"/>
    </source>
</evidence>
<dbReference type="GO" id="GO:0046872">
    <property type="term" value="F:metal ion binding"/>
    <property type="evidence" value="ECO:0007669"/>
    <property type="project" value="UniProtKB-KW"/>
</dbReference>
<dbReference type="InterPro" id="IPR053715">
    <property type="entry name" value="GH4_Enzyme_sf"/>
</dbReference>
<feature type="domain" description="Glycosyl hydrolase family 4 C-terminal" evidence="12">
    <location>
        <begin position="198"/>
        <end position="422"/>
    </location>
</feature>
<dbReference type="GO" id="GO:0004553">
    <property type="term" value="F:hydrolase activity, hydrolyzing O-glycosyl compounds"/>
    <property type="evidence" value="ECO:0007669"/>
    <property type="project" value="InterPro"/>
</dbReference>
<protein>
    <submittedName>
        <fullName evidence="13">Alpha-glucosidase</fullName>
    </submittedName>
</protein>
<feature type="binding site" evidence="10">
    <location>
        <position position="201"/>
    </location>
    <ligand>
        <name>Mn(2+)</name>
        <dbReference type="ChEBI" id="CHEBI:29035"/>
    </ligand>
</feature>
<evidence type="ECO:0000256" key="9">
    <source>
        <dbReference type="PIRSR" id="PIRSR601088-2"/>
    </source>
</evidence>
<evidence type="ECO:0000256" key="7">
    <source>
        <dbReference type="ARBA" id="ARBA00023277"/>
    </source>
</evidence>
<dbReference type="Pfam" id="PF02056">
    <property type="entry name" value="Glyco_hydro_4"/>
    <property type="match status" value="1"/>
</dbReference>
<keyword evidence="4 11" id="KW-0378">Hydrolase</keyword>
<keyword evidence="10" id="KW-0408">Iron</keyword>
<keyword evidence="6 10" id="KW-0464">Manganese</keyword>
<keyword evidence="7" id="KW-0119">Carbohydrate metabolism</keyword>
<name>A0A402BEB6_9CHLR</name>
<dbReference type="AlphaFoldDB" id="A0A402BEB6"/>
<evidence type="ECO:0000256" key="6">
    <source>
        <dbReference type="ARBA" id="ARBA00023211"/>
    </source>
</evidence>
<evidence type="ECO:0000256" key="11">
    <source>
        <dbReference type="RuleBase" id="RU361152"/>
    </source>
</evidence>
<organism evidence="13 14">
    <name type="scientific">Dictyobacter alpinus</name>
    <dbReference type="NCBI Taxonomy" id="2014873"/>
    <lineage>
        <taxon>Bacteria</taxon>
        <taxon>Bacillati</taxon>
        <taxon>Chloroflexota</taxon>
        <taxon>Ktedonobacteria</taxon>
        <taxon>Ktedonobacterales</taxon>
        <taxon>Dictyobacteraceae</taxon>
        <taxon>Dictyobacter</taxon>
    </lineage>
</organism>
<gene>
    <name evidence="13" type="primary">aglA</name>
    <name evidence="13" type="ORF">KDA_51530</name>
</gene>
<dbReference type="GO" id="GO:0016616">
    <property type="term" value="F:oxidoreductase activity, acting on the CH-OH group of donors, NAD or NADP as acceptor"/>
    <property type="evidence" value="ECO:0007669"/>
    <property type="project" value="InterPro"/>
</dbReference>
<dbReference type="Proteomes" id="UP000287171">
    <property type="component" value="Unassembled WGS sequence"/>
</dbReference>
<evidence type="ECO:0000313" key="13">
    <source>
        <dbReference type="EMBL" id="GCE29669.1"/>
    </source>
</evidence>
<comment type="similarity">
    <text evidence="2 11">Belongs to the glycosyl hydrolase 4 family.</text>
</comment>
<evidence type="ECO:0000256" key="1">
    <source>
        <dbReference type="ARBA" id="ARBA00001936"/>
    </source>
</evidence>
<comment type="caution">
    <text evidence="13">The sequence shown here is derived from an EMBL/GenBank/DDBJ whole genome shotgun (WGS) entry which is preliminary data.</text>
</comment>
<dbReference type="SUPFAM" id="SSF51735">
    <property type="entry name" value="NAD(P)-binding Rossmann-fold domains"/>
    <property type="match status" value="1"/>
</dbReference>
<sequence length="449" mass="51027">MTTKISIIGAGSAVFSLSIIRDLCLTPNLKGSTVCFMDINQERLDAAYNLCARFAAEVDATLHLEKTTDRLEALQGSDFVINTALVGGHEGLRAGWDIARKHGYRFGGSLHVMHDEPFWNNFYQLQLFDSVIQDILAICPDAWYVQSANPVMGGITHLARKYPQAKIVGLCHGYGEIYEIAKVLGLEDREQLSFEIPGVNHFVWLTKAYYKGENFYHVLDKWIETESEQYWATMDRHGSLRPKQIDLYQRFGVLPIGDTGSVGGGSWGWWYHTDEQTQQRWQEDPEDWWHWYFQATEGGVAEMKRISADTSTRVTDHYPPEHSHESIITLIESLACDIPRVLIVDVQNAGEYVPGIPRDFAVEVPALVSKRGIDAIQTHALPPGPLNYALRDCVAPWNLELAAYDTHRKQALLELIFMDPWTKSEQQAQALLEEILALPEHTAMREYYR</sequence>
<evidence type="ECO:0000256" key="5">
    <source>
        <dbReference type="ARBA" id="ARBA00023027"/>
    </source>
</evidence>
<evidence type="ECO:0000256" key="3">
    <source>
        <dbReference type="ARBA" id="ARBA00022723"/>
    </source>
</evidence>
<dbReference type="GO" id="GO:0005975">
    <property type="term" value="P:carbohydrate metabolic process"/>
    <property type="evidence" value="ECO:0007669"/>
    <property type="project" value="InterPro"/>
</dbReference>
<evidence type="ECO:0000256" key="8">
    <source>
        <dbReference type="ARBA" id="ARBA00023295"/>
    </source>
</evidence>
<dbReference type="OrthoDB" id="9808275at2"/>
<keyword evidence="10" id="KW-0533">Nickel</keyword>
<evidence type="ECO:0000256" key="10">
    <source>
        <dbReference type="PIRSR" id="PIRSR601088-3"/>
    </source>
</evidence>
<keyword evidence="8 11" id="KW-0326">Glycosidase</keyword>
<keyword evidence="5 11" id="KW-0520">NAD</keyword>
<keyword evidence="10" id="KW-0170">Cobalt</keyword>
<dbReference type="SUPFAM" id="SSF56327">
    <property type="entry name" value="LDH C-terminal domain-like"/>
    <property type="match status" value="1"/>
</dbReference>
<dbReference type="InterPro" id="IPR001088">
    <property type="entry name" value="Glyco_hydro_4"/>
</dbReference>
<dbReference type="Pfam" id="PF11975">
    <property type="entry name" value="Glyco_hydro_4C"/>
    <property type="match status" value="1"/>
</dbReference>
<dbReference type="InterPro" id="IPR036291">
    <property type="entry name" value="NAD(P)-bd_dom_sf"/>
</dbReference>